<feature type="domain" description="UvrD-like helicase C-terminal" evidence="1">
    <location>
        <begin position="583"/>
        <end position="633"/>
    </location>
</feature>
<dbReference type="InterPro" id="IPR027417">
    <property type="entry name" value="P-loop_NTPase"/>
</dbReference>
<dbReference type="Pfam" id="PF13538">
    <property type="entry name" value="UvrD_C_2"/>
    <property type="match status" value="1"/>
</dbReference>
<dbReference type="GO" id="GO:0005524">
    <property type="term" value="F:ATP binding"/>
    <property type="evidence" value="ECO:0007669"/>
    <property type="project" value="UniProtKB-KW"/>
</dbReference>
<dbReference type="PANTHER" id="PTHR11070:SF2">
    <property type="entry name" value="ATP-DEPENDENT DNA HELICASE SRS2"/>
    <property type="match status" value="1"/>
</dbReference>
<dbReference type="KEGG" id="mou:OU421_08945"/>
<dbReference type="RefSeq" id="WP_268185756.1">
    <property type="nucleotide sequence ID" value="NZ_CP113361.1"/>
</dbReference>
<evidence type="ECO:0000313" key="3">
    <source>
        <dbReference type="Proteomes" id="UP001163096"/>
    </source>
</evidence>
<dbReference type="InterPro" id="IPR027785">
    <property type="entry name" value="UvrD-like_helicase_C"/>
</dbReference>
<reference evidence="2" key="1">
    <citation type="submission" date="2022-11" db="EMBL/GenBank/DDBJ databases">
        <title>Complete genome sequence of Methanogenium organophilum DSM 3596.</title>
        <authorList>
            <person name="Chen S.-C."/>
            <person name="Lai S.-J."/>
            <person name="You Y.-T."/>
        </authorList>
    </citation>
    <scope>NUCLEOTIDE SEQUENCE</scope>
    <source>
        <strain evidence="2">DSM 3596</strain>
    </source>
</reference>
<dbReference type="GeneID" id="76835225"/>
<dbReference type="AlphaFoldDB" id="A0A9X9S2D4"/>
<dbReference type="InterPro" id="IPR000212">
    <property type="entry name" value="DNA_helicase_UvrD/REP"/>
</dbReference>
<proteinExistence type="predicted"/>
<name>A0A9X9S2D4_METOG</name>
<dbReference type="Proteomes" id="UP001163096">
    <property type="component" value="Chromosome"/>
</dbReference>
<organism evidence="2 3">
    <name type="scientific">Methanogenium organophilum</name>
    <dbReference type="NCBI Taxonomy" id="2199"/>
    <lineage>
        <taxon>Archaea</taxon>
        <taxon>Methanobacteriati</taxon>
        <taxon>Methanobacteriota</taxon>
        <taxon>Stenosarchaea group</taxon>
        <taxon>Methanomicrobia</taxon>
        <taxon>Methanomicrobiales</taxon>
        <taxon>Methanomicrobiaceae</taxon>
        <taxon>Methanogenium</taxon>
    </lineage>
</organism>
<evidence type="ECO:0000259" key="1">
    <source>
        <dbReference type="Pfam" id="PF13538"/>
    </source>
</evidence>
<protein>
    <submittedName>
        <fullName evidence="2">ATP-binding domain-containing protein</fullName>
    </submittedName>
</protein>
<keyword evidence="2" id="KW-0547">Nucleotide-binding</keyword>
<sequence>MIELNVTLPEYATDEPAKRIWSWIEGEFPDTEGICYYKHPVFMTESIISPDFTLIAKKYNPIIICCLPWQLEDIESIDENFWKINGKEIDSPLYEAEDYAVTLQSKFDKHRVLRHRLRTVNAIALPLIYKAQFEEKFPDQLNDEIIIWKDKDLNPIINPLESELKEEEWRTLKSIAQGINPLTKGLGLIHKDADKLGDAIKYIDRYIALLDEEQAKAALQIAPGPQRIRGLAGTGKTVLLAMKAANIHLRYPEKKILFTFNTQSLYNQVRALIIKFYRFHSEIDPDWDNLHIRHAWGGYSRPGVYFDACMRHGIAPLQLKEARILDRDHPFTACCTQLLNKDIEPYYDYIMVDEAQDFHSEYFKLLYKLSKPNHCIYWVYDELQSLFGEQIPSPKKLFGADKNGNDLVSLEGEPYPGGIEKDFVLHRSYRCPHKILMLAHAIGLGLYSPDRPIQILSTKDSWDSFGYVVEEGELVEGNEITIYRPPENSPTPISRIYNGSNPEIVTKTFKDKNEELDWIADSIKRDIEVENVLPEHIVVICLDALKMKQYLPPLQKKLIDLNIRSNIPGLGSDVSAFGEVGNVTLSTVFRAKGNESYIVYIFSFEALYDYVEELQNRNRAFTAISRSKAWVRITGVGPGMLDAENEINKILKDQPRFKFTFPDLNSIRNLDAETTRRRREIQKVTGSLSDLTNVNPKVFAELVKKQPELVEKLISQISEAKKE</sequence>
<accession>A0A9X9S2D4</accession>
<dbReference type="SUPFAM" id="SSF52540">
    <property type="entry name" value="P-loop containing nucleoside triphosphate hydrolases"/>
    <property type="match status" value="1"/>
</dbReference>
<dbReference type="GO" id="GO:0043138">
    <property type="term" value="F:3'-5' DNA helicase activity"/>
    <property type="evidence" value="ECO:0007669"/>
    <property type="project" value="TreeGrafter"/>
</dbReference>
<keyword evidence="3" id="KW-1185">Reference proteome</keyword>
<gene>
    <name evidence="2" type="ORF">OU421_08945</name>
</gene>
<dbReference type="GO" id="GO:0000725">
    <property type="term" value="P:recombinational repair"/>
    <property type="evidence" value="ECO:0007669"/>
    <property type="project" value="TreeGrafter"/>
</dbReference>
<keyword evidence="2" id="KW-0067">ATP-binding</keyword>
<dbReference type="GO" id="GO:0003677">
    <property type="term" value="F:DNA binding"/>
    <property type="evidence" value="ECO:0007669"/>
    <property type="project" value="InterPro"/>
</dbReference>
<dbReference type="PANTHER" id="PTHR11070">
    <property type="entry name" value="UVRD / RECB / PCRA DNA HELICASE FAMILY MEMBER"/>
    <property type="match status" value="1"/>
</dbReference>
<evidence type="ECO:0000313" key="2">
    <source>
        <dbReference type="EMBL" id="WAI00554.1"/>
    </source>
</evidence>
<dbReference type="Gene3D" id="3.40.50.300">
    <property type="entry name" value="P-loop containing nucleotide triphosphate hydrolases"/>
    <property type="match status" value="2"/>
</dbReference>
<dbReference type="EMBL" id="CP113361">
    <property type="protein sequence ID" value="WAI00554.1"/>
    <property type="molecule type" value="Genomic_DNA"/>
</dbReference>